<feature type="domain" description="Major facilitator superfamily (MFS) profile" evidence="6">
    <location>
        <begin position="1"/>
        <end position="371"/>
    </location>
</feature>
<keyword evidence="3 5" id="KW-1133">Transmembrane helix</keyword>
<feature type="transmembrane region" description="Helical" evidence="5">
    <location>
        <begin position="259"/>
        <end position="279"/>
    </location>
</feature>
<feature type="transmembrane region" description="Helical" evidence="5">
    <location>
        <begin position="147"/>
        <end position="168"/>
    </location>
</feature>
<dbReference type="EMBL" id="CADCVE010000089">
    <property type="protein sequence ID" value="CAA9461999.1"/>
    <property type="molecule type" value="Genomic_DNA"/>
</dbReference>
<evidence type="ECO:0000313" key="7">
    <source>
        <dbReference type="EMBL" id="CAA9461999.1"/>
    </source>
</evidence>
<feature type="transmembrane region" description="Helical" evidence="5">
    <location>
        <begin position="81"/>
        <end position="98"/>
    </location>
</feature>
<reference evidence="7" key="1">
    <citation type="submission" date="2020-02" db="EMBL/GenBank/DDBJ databases">
        <authorList>
            <person name="Meier V. D."/>
        </authorList>
    </citation>
    <scope>NUCLEOTIDE SEQUENCE</scope>
    <source>
        <strain evidence="7">AVDCRST_MAG28</strain>
    </source>
</reference>
<keyword evidence="4 5" id="KW-0472">Membrane</keyword>
<dbReference type="GO" id="GO:0022857">
    <property type="term" value="F:transmembrane transporter activity"/>
    <property type="evidence" value="ECO:0007669"/>
    <property type="project" value="InterPro"/>
</dbReference>
<dbReference type="PANTHER" id="PTHR23537:SF1">
    <property type="entry name" value="SUGAR TRANSPORTER"/>
    <property type="match status" value="1"/>
</dbReference>
<dbReference type="InterPro" id="IPR020846">
    <property type="entry name" value="MFS_dom"/>
</dbReference>
<dbReference type="InterPro" id="IPR011701">
    <property type="entry name" value="MFS"/>
</dbReference>
<evidence type="ECO:0000256" key="4">
    <source>
        <dbReference type="ARBA" id="ARBA00023136"/>
    </source>
</evidence>
<evidence type="ECO:0000256" key="1">
    <source>
        <dbReference type="ARBA" id="ARBA00004651"/>
    </source>
</evidence>
<dbReference type="PANTHER" id="PTHR23537">
    <property type="match status" value="1"/>
</dbReference>
<gene>
    <name evidence="7" type="ORF">AVDCRST_MAG28-3448</name>
</gene>
<feature type="transmembrane region" description="Helical" evidence="5">
    <location>
        <begin position="232"/>
        <end position="252"/>
    </location>
</feature>
<dbReference type="InterPro" id="IPR036259">
    <property type="entry name" value="MFS_trans_sf"/>
</dbReference>
<dbReference type="GO" id="GO:0005886">
    <property type="term" value="C:plasma membrane"/>
    <property type="evidence" value="ECO:0007669"/>
    <property type="project" value="UniProtKB-SubCell"/>
</dbReference>
<dbReference type="InterPro" id="IPR010645">
    <property type="entry name" value="MFS_4"/>
</dbReference>
<dbReference type="AlphaFoldDB" id="A0A6J4R237"/>
<feature type="transmembrane region" description="Helical" evidence="5">
    <location>
        <begin position="26"/>
        <end position="50"/>
    </location>
</feature>
<feature type="transmembrane region" description="Helical" evidence="5">
    <location>
        <begin position="343"/>
        <end position="362"/>
    </location>
</feature>
<protein>
    <recommendedName>
        <fullName evidence="6">Major facilitator superfamily (MFS) profile domain-containing protein</fullName>
    </recommendedName>
</protein>
<accession>A0A6J4R237</accession>
<dbReference type="Pfam" id="PF07690">
    <property type="entry name" value="MFS_1"/>
    <property type="match status" value="1"/>
</dbReference>
<dbReference type="SUPFAM" id="SSF103473">
    <property type="entry name" value="MFS general substrate transporter"/>
    <property type="match status" value="1"/>
</dbReference>
<name>A0A6J4R237_9ACTN</name>
<organism evidence="7">
    <name type="scientific">uncultured Rubrobacteraceae bacterium</name>
    <dbReference type="NCBI Taxonomy" id="349277"/>
    <lineage>
        <taxon>Bacteria</taxon>
        <taxon>Bacillati</taxon>
        <taxon>Actinomycetota</taxon>
        <taxon>Rubrobacteria</taxon>
        <taxon>Rubrobacterales</taxon>
        <taxon>Rubrobacteraceae</taxon>
        <taxon>environmental samples</taxon>
    </lineage>
</organism>
<feature type="transmembrane region" description="Helical" evidence="5">
    <location>
        <begin position="189"/>
        <end position="212"/>
    </location>
</feature>
<comment type="subcellular location">
    <subcellularLocation>
        <location evidence="1">Cell membrane</location>
        <topology evidence="1">Multi-pass membrane protein</topology>
    </subcellularLocation>
</comment>
<evidence type="ECO:0000259" key="6">
    <source>
        <dbReference type="PROSITE" id="PS50850"/>
    </source>
</evidence>
<feature type="transmembrane region" description="Helical" evidence="5">
    <location>
        <begin position="285"/>
        <end position="305"/>
    </location>
</feature>
<evidence type="ECO:0000256" key="3">
    <source>
        <dbReference type="ARBA" id="ARBA00022989"/>
    </source>
</evidence>
<dbReference type="Gene3D" id="1.20.1250.20">
    <property type="entry name" value="MFS general substrate transporter like domains"/>
    <property type="match status" value="2"/>
</dbReference>
<dbReference type="PROSITE" id="PS50850">
    <property type="entry name" value="MFS"/>
    <property type="match status" value="1"/>
</dbReference>
<sequence length="385" mass="39121">MAFGPARNGYGLFLPNIREEFGLSTVMLGFIASGLYAGYLAALLAVGLLAARAGPRLPVLIGLVSAGVGMGLVVLSPNIPSLAAGVILAGTSAGWSWAPYSDAVAQAVPQSSRDRVLSVVSTGTTFGIMAAGLIALATEAWGLPWRAAWLAFSLASFTVAAYNTWALTGGPLSSGRRGGEARWLGWSWFLRYGSAPLFIVALSFGVVNAVYWSFAVDLLSRSGGSFLTSGPMLYAVLGVAGFVGLFTGDAVARFGLRRVLVAIQAFLGVSVGLLGLAPASLPATGVSAVLFGIGVMTMSALLSVWSSTVFLEQPSTGFSAALFLFAIGNIAGSAALGAFANSFGLEAAFLLTGALALLTALVKPTGGSRPATAGSSPEDPSKPIP</sequence>
<feature type="transmembrane region" description="Helical" evidence="5">
    <location>
        <begin position="119"/>
        <end position="141"/>
    </location>
</feature>
<feature type="transmembrane region" description="Helical" evidence="5">
    <location>
        <begin position="317"/>
        <end position="337"/>
    </location>
</feature>
<evidence type="ECO:0000256" key="2">
    <source>
        <dbReference type="ARBA" id="ARBA00022692"/>
    </source>
</evidence>
<proteinExistence type="predicted"/>
<keyword evidence="2 5" id="KW-0812">Transmembrane</keyword>
<feature type="transmembrane region" description="Helical" evidence="5">
    <location>
        <begin position="57"/>
        <end position="75"/>
    </location>
</feature>
<evidence type="ECO:0000256" key="5">
    <source>
        <dbReference type="SAM" id="Phobius"/>
    </source>
</evidence>